<evidence type="ECO:0000313" key="1">
    <source>
        <dbReference type="EMBL" id="EKD05679.1"/>
    </source>
</evidence>
<dbReference type="AlphaFoldDB" id="K1WYH9"/>
<name>K1WYH9_TRIAC</name>
<accession>K1WYH9</accession>
<protein>
    <submittedName>
        <fullName evidence="1">Uncharacterized protein</fullName>
    </submittedName>
</protein>
<organism evidence="1 2">
    <name type="scientific">Trichosporon asahii var. asahii (strain CBS 8904)</name>
    <name type="common">Yeast</name>
    <dbReference type="NCBI Taxonomy" id="1220162"/>
    <lineage>
        <taxon>Eukaryota</taxon>
        <taxon>Fungi</taxon>
        <taxon>Dikarya</taxon>
        <taxon>Basidiomycota</taxon>
        <taxon>Agaricomycotina</taxon>
        <taxon>Tremellomycetes</taxon>
        <taxon>Trichosporonales</taxon>
        <taxon>Trichosporonaceae</taxon>
        <taxon>Trichosporon</taxon>
    </lineage>
</organism>
<dbReference type="EMBL" id="AMBO01000013">
    <property type="protein sequence ID" value="EKD05679.1"/>
    <property type="molecule type" value="Genomic_DNA"/>
</dbReference>
<keyword evidence="2" id="KW-1185">Reference proteome</keyword>
<proteinExistence type="predicted"/>
<gene>
    <name evidence="1" type="ORF">A1Q2_00021</name>
</gene>
<dbReference type="InParanoid" id="K1WYH9"/>
<comment type="caution">
    <text evidence="1">The sequence shown here is derived from an EMBL/GenBank/DDBJ whole genome shotgun (WGS) entry which is preliminary data.</text>
</comment>
<dbReference type="HOGENOM" id="CLU_2308028_0_0_1"/>
<dbReference type="OrthoDB" id="299997at2759"/>
<reference evidence="1 2" key="1">
    <citation type="journal article" date="2012" name="Eukaryot. Cell">
        <title>Genome sequence of the Trichosporon asahii environmental strain CBS 8904.</title>
        <authorList>
            <person name="Yang R.Y."/>
            <person name="Li H.T."/>
            <person name="Zhu H."/>
            <person name="Zhou G.P."/>
            <person name="Wang M."/>
            <person name="Wang L."/>
        </authorList>
    </citation>
    <scope>NUCLEOTIDE SEQUENCE [LARGE SCALE GENOMIC DNA]</scope>
    <source>
        <strain evidence="1 2">CBS 8904</strain>
    </source>
</reference>
<evidence type="ECO:0000313" key="2">
    <source>
        <dbReference type="Proteomes" id="UP000006757"/>
    </source>
</evidence>
<dbReference type="Proteomes" id="UP000006757">
    <property type="component" value="Unassembled WGS sequence"/>
</dbReference>
<sequence>MTCAENNPTVATIDDWVEVSFEERLECPRKPRRNPSLPALNLVTVQQPDEPEQVVDLLESPERRTYTFGRFEETPWPHSPSGSVASLAMASSTGLYIELE</sequence>